<name>A0A6P8WNI5_DROAB</name>
<dbReference type="RefSeq" id="XP_034099515.1">
    <property type="nucleotide sequence ID" value="XM_034243624.2"/>
</dbReference>
<dbReference type="OrthoDB" id="5804148at2759"/>
<dbReference type="AlphaFoldDB" id="A0A6P8WNI5"/>
<gene>
    <name evidence="3" type="primary">LOC117564736</name>
</gene>
<reference evidence="3" key="1">
    <citation type="submission" date="2025-08" db="UniProtKB">
        <authorList>
            <consortium name="RefSeq"/>
        </authorList>
    </citation>
    <scope>IDENTIFICATION</scope>
    <source>
        <strain evidence="3">15112-1751.03</strain>
        <tissue evidence="3">Whole Adult</tissue>
    </source>
</reference>
<dbReference type="Proteomes" id="UP000515160">
    <property type="component" value="Chromosome 2L"/>
</dbReference>
<evidence type="ECO:0000313" key="3">
    <source>
        <dbReference type="RefSeq" id="XP_034099515.1"/>
    </source>
</evidence>
<proteinExistence type="predicted"/>
<evidence type="ECO:0000256" key="1">
    <source>
        <dbReference type="SAM" id="Phobius"/>
    </source>
</evidence>
<accession>A0A6P8WNI5</accession>
<dbReference type="PANTHER" id="PTHR38001">
    <property type="entry name" value="PROTEIN CEBPZOS"/>
    <property type="match status" value="1"/>
</dbReference>
<keyword evidence="1" id="KW-0812">Transmembrane</keyword>
<protein>
    <submittedName>
        <fullName evidence="3">Protein CEBPZOS</fullName>
    </submittedName>
</protein>
<organism evidence="2 3">
    <name type="scientific">Drosophila albomicans</name>
    <name type="common">Fruit fly</name>
    <dbReference type="NCBI Taxonomy" id="7291"/>
    <lineage>
        <taxon>Eukaryota</taxon>
        <taxon>Metazoa</taxon>
        <taxon>Ecdysozoa</taxon>
        <taxon>Arthropoda</taxon>
        <taxon>Hexapoda</taxon>
        <taxon>Insecta</taxon>
        <taxon>Pterygota</taxon>
        <taxon>Neoptera</taxon>
        <taxon>Endopterygota</taxon>
        <taxon>Diptera</taxon>
        <taxon>Brachycera</taxon>
        <taxon>Muscomorpha</taxon>
        <taxon>Ephydroidea</taxon>
        <taxon>Drosophilidae</taxon>
        <taxon>Drosophila</taxon>
    </lineage>
</organism>
<keyword evidence="1" id="KW-0472">Membrane</keyword>
<dbReference type="InterPro" id="IPR037764">
    <property type="entry name" value="CEBPZOS"/>
</dbReference>
<dbReference type="PANTHER" id="PTHR38001:SF1">
    <property type="entry name" value="PROTEIN CEBPZOS"/>
    <property type="match status" value="1"/>
</dbReference>
<feature type="transmembrane region" description="Helical" evidence="1">
    <location>
        <begin position="20"/>
        <end position="37"/>
    </location>
</feature>
<evidence type="ECO:0000313" key="2">
    <source>
        <dbReference type="Proteomes" id="UP000515160"/>
    </source>
</evidence>
<dbReference type="GeneID" id="117564736"/>
<sequence>MLPKTPKPAIWKFIKGSAKTLFVLEAVCFAASYGLYYRMNTDQEFRQYINEKYPFALDYYYKIGEIVGDSNIRQTDANYWSSQAAKFNNDRRE</sequence>
<keyword evidence="1" id="KW-1133">Transmembrane helix</keyword>
<keyword evidence="2" id="KW-1185">Reference proteome</keyword>